<keyword evidence="2" id="KW-1185">Reference proteome</keyword>
<dbReference type="AlphaFoldDB" id="A0A182U478"/>
<evidence type="ECO:0000313" key="1">
    <source>
        <dbReference type="EnsemblMetazoa" id="AMEC013606-PA"/>
    </source>
</evidence>
<accession>A0A182U478</accession>
<protein>
    <submittedName>
        <fullName evidence="1">Uncharacterized protein</fullName>
    </submittedName>
</protein>
<reference evidence="1" key="2">
    <citation type="submission" date="2020-05" db="UniProtKB">
        <authorList>
            <consortium name="EnsemblMetazoa"/>
        </authorList>
    </citation>
    <scope>IDENTIFICATION</scope>
    <source>
        <strain evidence="1">CM1001059</strain>
    </source>
</reference>
<dbReference type="Proteomes" id="UP000075902">
    <property type="component" value="Unassembled WGS sequence"/>
</dbReference>
<organism evidence="1 2">
    <name type="scientific">Anopheles melas</name>
    <dbReference type="NCBI Taxonomy" id="34690"/>
    <lineage>
        <taxon>Eukaryota</taxon>
        <taxon>Metazoa</taxon>
        <taxon>Ecdysozoa</taxon>
        <taxon>Arthropoda</taxon>
        <taxon>Hexapoda</taxon>
        <taxon>Insecta</taxon>
        <taxon>Pterygota</taxon>
        <taxon>Neoptera</taxon>
        <taxon>Endopterygota</taxon>
        <taxon>Diptera</taxon>
        <taxon>Nematocera</taxon>
        <taxon>Culicoidea</taxon>
        <taxon>Culicidae</taxon>
        <taxon>Anophelinae</taxon>
        <taxon>Anopheles</taxon>
    </lineage>
</organism>
<dbReference type="EnsemblMetazoa" id="AMEC013606-RA">
    <property type="protein sequence ID" value="AMEC013606-PA"/>
    <property type="gene ID" value="AMEC013606"/>
</dbReference>
<evidence type="ECO:0000313" key="2">
    <source>
        <dbReference type="Proteomes" id="UP000075902"/>
    </source>
</evidence>
<dbReference type="VEuPathDB" id="VectorBase:AMEC013606"/>
<sequence>MINAVPGRFHIRTGGRSHHLQSAYVYDRDFTFRVSETAGNAHVTLAQPFTLDGGRHTDQQQIAGPVRSLPVVLMCQEEAVGLGQPSVERLDPIANLISQTVHFRQQPVELVIERAFIWRPHAPVALVAALQLLLFGCRNGGYYCGIPIGAGSGTAVHRQKRTAAAKAAGS</sequence>
<name>A0A182U478_9DIPT</name>
<proteinExistence type="predicted"/>
<reference evidence="2" key="1">
    <citation type="submission" date="2014-01" db="EMBL/GenBank/DDBJ databases">
        <title>The Genome Sequence of Anopheles melas CM1001059_A (V2).</title>
        <authorList>
            <consortium name="The Broad Institute Genomics Platform"/>
            <person name="Neafsey D.E."/>
            <person name="Besansky N."/>
            <person name="Howell P."/>
            <person name="Walton C."/>
            <person name="Young S.K."/>
            <person name="Zeng Q."/>
            <person name="Gargeya S."/>
            <person name="Fitzgerald M."/>
            <person name="Haas B."/>
            <person name="Abouelleil A."/>
            <person name="Allen A.W."/>
            <person name="Alvarado L."/>
            <person name="Arachchi H.M."/>
            <person name="Berlin A.M."/>
            <person name="Chapman S.B."/>
            <person name="Gainer-Dewar J."/>
            <person name="Goldberg J."/>
            <person name="Griggs A."/>
            <person name="Gujja S."/>
            <person name="Hansen M."/>
            <person name="Howarth C."/>
            <person name="Imamovic A."/>
            <person name="Ireland A."/>
            <person name="Larimer J."/>
            <person name="McCowan C."/>
            <person name="Murphy C."/>
            <person name="Pearson M."/>
            <person name="Poon T.W."/>
            <person name="Priest M."/>
            <person name="Roberts A."/>
            <person name="Saif S."/>
            <person name="Shea T."/>
            <person name="Sisk P."/>
            <person name="Sykes S."/>
            <person name="Wortman J."/>
            <person name="Nusbaum C."/>
            <person name="Birren B."/>
        </authorList>
    </citation>
    <scope>NUCLEOTIDE SEQUENCE [LARGE SCALE GENOMIC DNA]</scope>
    <source>
        <strain evidence="2">CM1001059</strain>
    </source>
</reference>